<evidence type="ECO:0000256" key="2">
    <source>
        <dbReference type="ARBA" id="ARBA00022730"/>
    </source>
</evidence>
<dbReference type="Pfam" id="PF03948">
    <property type="entry name" value="Ribosomal_L9_C"/>
    <property type="match status" value="1"/>
</dbReference>
<evidence type="ECO:0000256" key="5">
    <source>
        <dbReference type="ARBA" id="ARBA00023274"/>
    </source>
</evidence>
<feature type="domain" description="Ribosomal protein L9" evidence="8">
    <location>
        <begin position="13"/>
        <end position="40"/>
    </location>
</feature>
<name>A0A1S1V4N4_9FIRM</name>
<evidence type="ECO:0000256" key="7">
    <source>
        <dbReference type="HAMAP-Rule" id="MF_00503"/>
    </source>
</evidence>
<dbReference type="GO" id="GO:0005840">
    <property type="term" value="C:ribosome"/>
    <property type="evidence" value="ECO:0007669"/>
    <property type="project" value="UniProtKB-KW"/>
</dbReference>
<dbReference type="InterPro" id="IPR020069">
    <property type="entry name" value="Ribosomal_bL9_C"/>
</dbReference>
<keyword evidence="10" id="KW-1185">Reference proteome</keyword>
<reference evidence="9 10" key="1">
    <citation type="submission" date="2016-09" db="EMBL/GenBank/DDBJ databases">
        <title>Genome sequence of Eubacterium angustum.</title>
        <authorList>
            <person name="Poehlein A."/>
            <person name="Daniel R."/>
        </authorList>
    </citation>
    <scope>NUCLEOTIDE SEQUENCE [LARGE SCALE GENOMIC DNA]</scope>
    <source>
        <strain evidence="9 10">DSM 1989</strain>
    </source>
</reference>
<dbReference type="GO" id="GO:1990904">
    <property type="term" value="C:ribonucleoprotein complex"/>
    <property type="evidence" value="ECO:0007669"/>
    <property type="project" value="UniProtKB-KW"/>
</dbReference>
<dbReference type="InterPro" id="IPR036791">
    <property type="entry name" value="Ribosomal_bL9_C_sf"/>
</dbReference>
<dbReference type="AlphaFoldDB" id="A0A1S1V4N4"/>
<dbReference type="GO" id="GO:0019843">
    <property type="term" value="F:rRNA binding"/>
    <property type="evidence" value="ECO:0007669"/>
    <property type="project" value="UniProtKB-UniRule"/>
</dbReference>
<gene>
    <name evidence="7 9" type="primary">rplI</name>
    <name evidence="9" type="ORF">EUAN_19410</name>
</gene>
<dbReference type="Gene3D" id="3.40.5.10">
    <property type="entry name" value="Ribosomal protein L9, N-terminal domain"/>
    <property type="match status" value="1"/>
</dbReference>
<evidence type="ECO:0000256" key="3">
    <source>
        <dbReference type="ARBA" id="ARBA00022884"/>
    </source>
</evidence>
<dbReference type="Proteomes" id="UP000180254">
    <property type="component" value="Unassembled WGS sequence"/>
</dbReference>
<dbReference type="NCBIfam" id="TIGR00158">
    <property type="entry name" value="L9"/>
    <property type="match status" value="1"/>
</dbReference>
<proteinExistence type="inferred from homology"/>
<comment type="similarity">
    <text evidence="1 7">Belongs to the bacterial ribosomal protein bL9 family.</text>
</comment>
<dbReference type="STRING" id="39480.EUAN_19410"/>
<dbReference type="OrthoDB" id="9788336at2"/>
<keyword evidence="2 7" id="KW-0699">rRNA-binding</keyword>
<dbReference type="InterPro" id="IPR020070">
    <property type="entry name" value="Ribosomal_bL9_N"/>
</dbReference>
<protein>
    <recommendedName>
        <fullName evidence="6 7">Large ribosomal subunit protein bL9</fullName>
    </recommendedName>
</protein>
<keyword evidence="3 7" id="KW-0694">RNA-binding</keyword>
<dbReference type="SUPFAM" id="SSF55658">
    <property type="entry name" value="L9 N-domain-like"/>
    <property type="match status" value="1"/>
</dbReference>
<sequence>MKVILLKDVKGIGKSGELVNAKDGYARNFLLPKGLAKEANEASLKELKDKSESDKFREAEEKKAAEALAKKISETEVVIVTKVGENNKLFGSITSKDIAELLEKDHGIKVDKRKIDIDGGNIKTAGTTFAEVKVYPSIAGKLKISVKEQK</sequence>
<dbReference type="InterPro" id="IPR009027">
    <property type="entry name" value="Ribosomal_bL9/RNase_H1_N"/>
</dbReference>
<evidence type="ECO:0000259" key="8">
    <source>
        <dbReference type="PROSITE" id="PS00651"/>
    </source>
</evidence>
<accession>A0A1S1V4N4</accession>
<evidence type="ECO:0000313" key="10">
    <source>
        <dbReference type="Proteomes" id="UP000180254"/>
    </source>
</evidence>
<dbReference type="InterPro" id="IPR020594">
    <property type="entry name" value="Ribosomal_bL9_bac/chp"/>
</dbReference>
<evidence type="ECO:0000256" key="6">
    <source>
        <dbReference type="ARBA" id="ARBA00035292"/>
    </source>
</evidence>
<dbReference type="Gene3D" id="3.10.430.100">
    <property type="entry name" value="Ribosomal protein L9, C-terminal domain"/>
    <property type="match status" value="1"/>
</dbReference>
<keyword evidence="4 7" id="KW-0689">Ribosomal protein</keyword>
<dbReference type="SUPFAM" id="SSF55653">
    <property type="entry name" value="Ribosomal protein L9 C-domain"/>
    <property type="match status" value="1"/>
</dbReference>
<dbReference type="PROSITE" id="PS00651">
    <property type="entry name" value="RIBOSOMAL_L9"/>
    <property type="match status" value="1"/>
</dbReference>
<evidence type="ECO:0000256" key="1">
    <source>
        <dbReference type="ARBA" id="ARBA00010605"/>
    </source>
</evidence>
<comment type="caution">
    <text evidence="9">The sequence shown here is derived from an EMBL/GenBank/DDBJ whole genome shotgun (WGS) entry which is preliminary data.</text>
</comment>
<keyword evidence="5 7" id="KW-0687">Ribonucleoprotein</keyword>
<dbReference type="HAMAP" id="MF_00503">
    <property type="entry name" value="Ribosomal_bL9"/>
    <property type="match status" value="1"/>
</dbReference>
<evidence type="ECO:0000256" key="4">
    <source>
        <dbReference type="ARBA" id="ARBA00022980"/>
    </source>
</evidence>
<dbReference type="FunFam" id="3.40.5.10:FF:000002">
    <property type="entry name" value="50S ribosomal protein L9"/>
    <property type="match status" value="1"/>
</dbReference>
<comment type="function">
    <text evidence="7">Binds to the 23S rRNA.</text>
</comment>
<evidence type="ECO:0000313" key="9">
    <source>
        <dbReference type="EMBL" id="OHW61626.1"/>
    </source>
</evidence>
<dbReference type="InterPro" id="IPR000244">
    <property type="entry name" value="Ribosomal_bL9"/>
</dbReference>
<organism evidence="9 10">
    <name type="scientific">Andreesenia angusta</name>
    <dbReference type="NCBI Taxonomy" id="39480"/>
    <lineage>
        <taxon>Bacteria</taxon>
        <taxon>Bacillati</taxon>
        <taxon>Bacillota</taxon>
        <taxon>Tissierellia</taxon>
        <taxon>Tissierellales</taxon>
        <taxon>Gottschalkiaceae</taxon>
        <taxon>Andreesenia</taxon>
    </lineage>
</organism>
<dbReference type="Pfam" id="PF01281">
    <property type="entry name" value="Ribosomal_L9_N"/>
    <property type="match status" value="1"/>
</dbReference>
<dbReference type="InterPro" id="IPR036935">
    <property type="entry name" value="Ribosomal_bL9_N_sf"/>
</dbReference>
<dbReference type="EMBL" id="MKIE01000009">
    <property type="protein sequence ID" value="OHW61626.1"/>
    <property type="molecule type" value="Genomic_DNA"/>
</dbReference>
<dbReference type="GO" id="GO:0006412">
    <property type="term" value="P:translation"/>
    <property type="evidence" value="ECO:0007669"/>
    <property type="project" value="UniProtKB-UniRule"/>
</dbReference>
<dbReference type="PANTHER" id="PTHR21368">
    <property type="entry name" value="50S RIBOSOMAL PROTEIN L9"/>
    <property type="match status" value="1"/>
</dbReference>
<dbReference type="GO" id="GO:0003735">
    <property type="term" value="F:structural constituent of ribosome"/>
    <property type="evidence" value="ECO:0007669"/>
    <property type="project" value="InterPro"/>
</dbReference>
<dbReference type="RefSeq" id="WP_071064046.1">
    <property type="nucleotide sequence ID" value="NZ_MKIE01000009.1"/>
</dbReference>